<gene>
    <name evidence="2" type="ordered locus">Acid345_1354</name>
</gene>
<protein>
    <submittedName>
        <fullName evidence="2">Uncharacterized protein</fullName>
    </submittedName>
</protein>
<dbReference type="EMBL" id="CP000360">
    <property type="protein sequence ID" value="ABF40356.1"/>
    <property type="molecule type" value="Genomic_DNA"/>
</dbReference>
<evidence type="ECO:0000313" key="3">
    <source>
        <dbReference type="Proteomes" id="UP000002432"/>
    </source>
</evidence>
<accession>Q1IRZ4</accession>
<dbReference type="Proteomes" id="UP000002432">
    <property type="component" value="Chromosome"/>
</dbReference>
<dbReference type="OrthoDB" id="5526693at2"/>
<dbReference type="KEGG" id="aba:Acid345_1354"/>
<evidence type="ECO:0000256" key="1">
    <source>
        <dbReference type="SAM" id="SignalP"/>
    </source>
</evidence>
<feature type="chain" id="PRO_5004191193" evidence="1">
    <location>
        <begin position="22"/>
        <end position="647"/>
    </location>
</feature>
<dbReference type="HOGENOM" id="CLU_423227_0_0_0"/>
<name>Q1IRZ4_KORVE</name>
<feature type="signal peptide" evidence="1">
    <location>
        <begin position="1"/>
        <end position="21"/>
    </location>
</feature>
<evidence type="ECO:0000313" key="2">
    <source>
        <dbReference type="EMBL" id="ABF40356.1"/>
    </source>
</evidence>
<dbReference type="eggNOG" id="COG5295">
    <property type="taxonomic scope" value="Bacteria"/>
</dbReference>
<dbReference type="RefSeq" id="WP_011522158.1">
    <property type="nucleotide sequence ID" value="NC_008009.1"/>
</dbReference>
<organism evidence="2 3">
    <name type="scientific">Koribacter versatilis (strain Ellin345)</name>
    <dbReference type="NCBI Taxonomy" id="204669"/>
    <lineage>
        <taxon>Bacteria</taxon>
        <taxon>Pseudomonadati</taxon>
        <taxon>Acidobacteriota</taxon>
        <taxon>Terriglobia</taxon>
        <taxon>Terriglobales</taxon>
        <taxon>Candidatus Korobacteraceae</taxon>
        <taxon>Candidatus Korobacter</taxon>
    </lineage>
</organism>
<proteinExistence type="predicted"/>
<keyword evidence="3" id="KW-1185">Reference proteome</keyword>
<dbReference type="AlphaFoldDB" id="Q1IRZ4"/>
<reference evidence="2 3" key="1">
    <citation type="journal article" date="2009" name="Appl. Environ. Microbiol.">
        <title>Three genomes from the phylum Acidobacteria provide insight into the lifestyles of these microorganisms in soils.</title>
        <authorList>
            <person name="Ward N.L."/>
            <person name="Challacombe J.F."/>
            <person name="Janssen P.H."/>
            <person name="Henrissat B."/>
            <person name="Coutinho P.M."/>
            <person name="Wu M."/>
            <person name="Xie G."/>
            <person name="Haft D.H."/>
            <person name="Sait M."/>
            <person name="Badger J."/>
            <person name="Barabote R.D."/>
            <person name="Bradley B."/>
            <person name="Brettin T.S."/>
            <person name="Brinkac L.M."/>
            <person name="Bruce D."/>
            <person name="Creasy T."/>
            <person name="Daugherty S.C."/>
            <person name="Davidsen T.M."/>
            <person name="DeBoy R.T."/>
            <person name="Detter J.C."/>
            <person name="Dodson R.J."/>
            <person name="Durkin A.S."/>
            <person name="Ganapathy A."/>
            <person name="Gwinn-Giglio M."/>
            <person name="Han C.S."/>
            <person name="Khouri H."/>
            <person name="Kiss H."/>
            <person name="Kothari S.P."/>
            <person name="Madupu R."/>
            <person name="Nelson K.E."/>
            <person name="Nelson W.C."/>
            <person name="Paulsen I."/>
            <person name="Penn K."/>
            <person name="Ren Q."/>
            <person name="Rosovitz M.J."/>
            <person name="Selengut J.D."/>
            <person name="Shrivastava S."/>
            <person name="Sullivan S.A."/>
            <person name="Tapia R."/>
            <person name="Thompson L.S."/>
            <person name="Watkins K.L."/>
            <person name="Yang Q."/>
            <person name="Yu C."/>
            <person name="Zafar N."/>
            <person name="Zhou L."/>
            <person name="Kuske C.R."/>
        </authorList>
    </citation>
    <scope>NUCLEOTIDE SEQUENCE [LARGE SCALE GENOMIC DNA]</scope>
    <source>
        <strain evidence="2 3">Ellin345</strain>
    </source>
</reference>
<dbReference type="EnsemblBacteria" id="ABF40356">
    <property type="protein sequence ID" value="ABF40356"/>
    <property type="gene ID" value="Acid345_1354"/>
</dbReference>
<keyword evidence="1" id="KW-0732">Signal</keyword>
<sequence length="647" mass="65440">MKFVCAVVVLLAITLVGFSQTQPATEVVVPHLIRFAGTVKGATGRVAITFSLHKSDRDDAALWTETQNVQLEDGKYTILLGATKAEGLPFDLFTSGEAQWLSIRVEGRPEQRVLLVSVPYALKAAEAETLAGHSASEFVTTEKVTNLVQQQLQQQQTAPTKSATTKKDAGAKGNVLTSTATNFTDNTANQVVLVTQKGAGNGLVSNSISANGVSGTTASSAGVGVSGANTAATGLAIGVRGSTVADSGISVYGTAGGTSGTATGVKGISAAPNGYGVFGQNTATTGLAIGFRGTTASTSGIGIYGTSTATTGSTVGVRASVASVSGTSAILQNTAGGKLLSGLSGSGSSEVFSVLGNGNLTAGAASFNGPVTFASGQTFPGTLPNFGVQTMNGDLILQGLSSPTPLNAASDSTAGTYFTLFNNSGSGSGWQFVTTGTGASQGAGHLLFYGGPNPQSVIIQAPVSAGDVTSSFLHSNTTVRAETGLSLGGNATLKVDAPGIVGGQFVVQNGTMSINQDVPVSSNSRMVFTGYLFGDTGDSGLLGSTLGYIHPERDIVVTGIFGSTNNKGVGNCGNDAIITLEQPGNPSTPKVNLDIIEGIPTWSNMFLSVPFNSVYDLQIVLTQNSGGCAPFSHTTNNPVISVVYYMK</sequence>